<dbReference type="PANTHER" id="PTHR33446">
    <property type="entry name" value="PROTEIN TONB-RELATED"/>
    <property type="match status" value="1"/>
</dbReference>
<organism evidence="13 14">
    <name type="scientific">Komagataeibacter sucrofermentans</name>
    <dbReference type="NCBI Taxonomy" id="1053551"/>
    <lineage>
        <taxon>Bacteria</taxon>
        <taxon>Pseudomonadati</taxon>
        <taxon>Pseudomonadota</taxon>
        <taxon>Alphaproteobacteria</taxon>
        <taxon>Acetobacterales</taxon>
        <taxon>Acetobacteraceae</taxon>
        <taxon>Komagataeibacter</taxon>
    </lineage>
</organism>
<dbReference type="GO" id="GO:0031992">
    <property type="term" value="F:energy transducer activity"/>
    <property type="evidence" value="ECO:0007669"/>
    <property type="project" value="TreeGrafter"/>
</dbReference>
<dbReference type="InterPro" id="IPR006260">
    <property type="entry name" value="TonB/TolA_C"/>
</dbReference>
<dbReference type="NCBIfam" id="TIGR01352">
    <property type="entry name" value="tonB_Cterm"/>
    <property type="match status" value="1"/>
</dbReference>
<dbReference type="EMBL" id="NKUA01000009">
    <property type="protein sequence ID" value="PYD79153.1"/>
    <property type="molecule type" value="Genomic_DNA"/>
</dbReference>
<feature type="region of interest" description="Disordered" evidence="10">
    <location>
        <begin position="76"/>
        <end position="182"/>
    </location>
</feature>
<comment type="subcellular location">
    <subcellularLocation>
        <location evidence="1">Cell inner membrane</location>
        <topology evidence="1">Single-pass membrane protein</topology>
        <orientation evidence="1">Periplasmic side</orientation>
    </subcellularLocation>
</comment>
<dbReference type="GO" id="GO:0055085">
    <property type="term" value="P:transmembrane transport"/>
    <property type="evidence" value="ECO:0007669"/>
    <property type="project" value="InterPro"/>
</dbReference>
<keyword evidence="5" id="KW-0997">Cell inner membrane</keyword>
<proteinExistence type="inferred from homology"/>
<feature type="transmembrane region" description="Helical" evidence="11">
    <location>
        <begin position="31"/>
        <end position="52"/>
    </location>
</feature>
<dbReference type="InterPro" id="IPR051045">
    <property type="entry name" value="TonB-dependent_transducer"/>
</dbReference>
<keyword evidence="4" id="KW-1003">Cell membrane</keyword>
<dbReference type="InterPro" id="IPR037682">
    <property type="entry name" value="TonB_C"/>
</dbReference>
<evidence type="ECO:0000313" key="14">
    <source>
        <dbReference type="Proteomes" id="UP000247814"/>
    </source>
</evidence>
<keyword evidence="6 11" id="KW-0812">Transmembrane</keyword>
<protein>
    <submittedName>
        <fullName evidence="13">Energy transducer TonB</fullName>
    </submittedName>
</protein>
<feature type="compositionally biased region" description="Pro residues" evidence="10">
    <location>
        <begin position="78"/>
        <end position="91"/>
    </location>
</feature>
<dbReference type="SUPFAM" id="SSF74653">
    <property type="entry name" value="TolA/TonB C-terminal domain"/>
    <property type="match status" value="1"/>
</dbReference>
<keyword evidence="3" id="KW-0813">Transport</keyword>
<evidence type="ECO:0000256" key="1">
    <source>
        <dbReference type="ARBA" id="ARBA00004383"/>
    </source>
</evidence>
<gene>
    <name evidence="13" type="ORF">CFR77_08620</name>
</gene>
<evidence type="ECO:0000256" key="4">
    <source>
        <dbReference type="ARBA" id="ARBA00022475"/>
    </source>
</evidence>
<evidence type="ECO:0000313" key="13">
    <source>
        <dbReference type="EMBL" id="PYD79153.1"/>
    </source>
</evidence>
<accession>A0A318R0U2</accession>
<keyword evidence="7" id="KW-0653">Protein transport</keyword>
<sequence length="293" mass="30892">MPAVFLPHDGAGSFALWHAASLRRADRRAGLVWGASLLVVLGALAGAAWWVMRQPPTVMPMPEAPPAAIAIDLAPEPVATPMPPTDAPPGPMQSLSQPDPTPQPPPEISAPPSPALHPPVAVPRAEDRKPPPKKKRPTPPVRDAPPDRKPPAAATTAPPSLVAPPAAMQAAPMPGADPAHATHAVPTWQAALLARLEHYKRYPAQAQAGRQEGVAVLHFSMDRQGHVLSARIGHSAGHALLDEETLALLRRAEPLPVPPAEVKGDPVVLSVPVEFHLDEEQRQDRSFAVHGAG</sequence>
<keyword evidence="14" id="KW-1185">Reference proteome</keyword>
<dbReference type="PRINTS" id="PR01217">
    <property type="entry name" value="PRICHEXTENSN"/>
</dbReference>
<feature type="compositionally biased region" description="Pro residues" evidence="10">
    <location>
        <begin position="99"/>
        <end position="121"/>
    </location>
</feature>
<keyword evidence="9 11" id="KW-0472">Membrane</keyword>
<evidence type="ECO:0000256" key="2">
    <source>
        <dbReference type="ARBA" id="ARBA00006555"/>
    </source>
</evidence>
<dbReference type="RefSeq" id="WP_110569152.1">
    <property type="nucleotide sequence ID" value="NZ_CP137147.1"/>
</dbReference>
<feature type="compositionally biased region" description="Low complexity" evidence="10">
    <location>
        <begin position="151"/>
        <end position="179"/>
    </location>
</feature>
<evidence type="ECO:0000256" key="10">
    <source>
        <dbReference type="SAM" id="MobiDB-lite"/>
    </source>
</evidence>
<dbReference type="GO" id="GO:0098797">
    <property type="term" value="C:plasma membrane protein complex"/>
    <property type="evidence" value="ECO:0007669"/>
    <property type="project" value="TreeGrafter"/>
</dbReference>
<evidence type="ECO:0000256" key="11">
    <source>
        <dbReference type="SAM" id="Phobius"/>
    </source>
</evidence>
<evidence type="ECO:0000256" key="3">
    <source>
        <dbReference type="ARBA" id="ARBA00022448"/>
    </source>
</evidence>
<dbReference type="Pfam" id="PF03544">
    <property type="entry name" value="TonB_C"/>
    <property type="match status" value="1"/>
</dbReference>
<dbReference type="PROSITE" id="PS52015">
    <property type="entry name" value="TONB_CTD"/>
    <property type="match status" value="1"/>
</dbReference>
<comment type="similarity">
    <text evidence="2">Belongs to the TonB family.</text>
</comment>
<dbReference type="Gene3D" id="3.30.1150.10">
    <property type="match status" value="1"/>
</dbReference>
<dbReference type="OrthoDB" id="8481221at2"/>
<evidence type="ECO:0000256" key="6">
    <source>
        <dbReference type="ARBA" id="ARBA00022692"/>
    </source>
</evidence>
<dbReference type="AlphaFoldDB" id="A0A318R0U2"/>
<name>A0A318R0U2_9PROT</name>
<feature type="domain" description="TonB C-terminal" evidence="12">
    <location>
        <begin position="187"/>
        <end position="284"/>
    </location>
</feature>
<dbReference type="Proteomes" id="UP000247814">
    <property type="component" value="Unassembled WGS sequence"/>
</dbReference>
<dbReference type="GO" id="GO:0015031">
    <property type="term" value="P:protein transport"/>
    <property type="evidence" value="ECO:0007669"/>
    <property type="project" value="UniProtKB-KW"/>
</dbReference>
<evidence type="ECO:0000256" key="5">
    <source>
        <dbReference type="ARBA" id="ARBA00022519"/>
    </source>
</evidence>
<evidence type="ECO:0000256" key="8">
    <source>
        <dbReference type="ARBA" id="ARBA00022989"/>
    </source>
</evidence>
<evidence type="ECO:0000259" key="12">
    <source>
        <dbReference type="PROSITE" id="PS52015"/>
    </source>
</evidence>
<reference evidence="13 14" key="1">
    <citation type="submission" date="2017-07" db="EMBL/GenBank/DDBJ databases">
        <title>A draft genome sequence of Komagataeibacter sucrofermentans LMG 18788.</title>
        <authorList>
            <person name="Skraban J."/>
            <person name="Cleenwerck I."/>
            <person name="Vandamme P."/>
            <person name="Trcek J."/>
        </authorList>
    </citation>
    <scope>NUCLEOTIDE SEQUENCE [LARGE SCALE GENOMIC DNA]</scope>
    <source>
        <strain evidence="13 14">LMG 18788</strain>
    </source>
</reference>
<evidence type="ECO:0000256" key="9">
    <source>
        <dbReference type="ARBA" id="ARBA00023136"/>
    </source>
</evidence>
<comment type="caution">
    <text evidence="13">The sequence shown here is derived from an EMBL/GenBank/DDBJ whole genome shotgun (WGS) entry which is preliminary data.</text>
</comment>
<dbReference type="PANTHER" id="PTHR33446:SF2">
    <property type="entry name" value="PROTEIN TONB"/>
    <property type="match status" value="1"/>
</dbReference>
<evidence type="ECO:0000256" key="7">
    <source>
        <dbReference type="ARBA" id="ARBA00022927"/>
    </source>
</evidence>
<keyword evidence="8 11" id="KW-1133">Transmembrane helix</keyword>